<dbReference type="SUPFAM" id="SSF50998">
    <property type="entry name" value="Quinoprotein alcohol dehydrogenase-like"/>
    <property type="match status" value="1"/>
</dbReference>
<comment type="caution">
    <text evidence="1">The sequence shown here is derived from an EMBL/GenBank/DDBJ whole genome shotgun (WGS) entry which is preliminary data.</text>
</comment>
<reference evidence="2" key="1">
    <citation type="journal article" date="2015" name="MBio">
        <title>Genome-Resolved Metagenomic Analysis Reveals Roles for Candidate Phyla and Other Microbial Community Members in Biogeochemical Transformations in Oil Reservoirs.</title>
        <authorList>
            <person name="Hu P."/>
            <person name="Tom L."/>
            <person name="Singh A."/>
            <person name="Thomas B.C."/>
            <person name="Baker B.J."/>
            <person name="Piceno Y.M."/>
            <person name="Andersen G.L."/>
            <person name="Banfield J.F."/>
        </authorList>
    </citation>
    <scope>NUCLEOTIDE SEQUENCE [LARGE SCALE GENOMIC DNA]</scope>
</reference>
<accession>A0A101HM82</accession>
<dbReference type="PROSITE" id="PS51257">
    <property type="entry name" value="PROKAR_LIPOPROTEIN"/>
    <property type="match status" value="1"/>
</dbReference>
<dbReference type="EMBL" id="LGGP01000264">
    <property type="protein sequence ID" value="KUK79411.1"/>
    <property type="molecule type" value="Genomic_DNA"/>
</dbReference>
<dbReference type="InterPro" id="IPR011047">
    <property type="entry name" value="Quinoprotein_ADH-like_sf"/>
</dbReference>
<organism evidence="1 2">
    <name type="scientific">Mesotoga prima</name>
    <dbReference type="NCBI Taxonomy" id="1184387"/>
    <lineage>
        <taxon>Bacteria</taxon>
        <taxon>Thermotogati</taxon>
        <taxon>Thermotogota</taxon>
        <taxon>Thermotogae</taxon>
        <taxon>Kosmotogales</taxon>
        <taxon>Kosmotogaceae</taxon>
        <taxon>Mesotoga</taxon>
    </lineage>
</organism>
<protein>
    <recommendedName>
        <fullName evidence="3">Bacterial repeat domain-containing protein</fullName>
    </recommendedName>
</protein>
<name>A0A101HM82_9BACT</name>
<dbReference type="Proteomes" id="UP000054092">
    <property type="component" value="Unassembled WGS sequence"/>
</dbReference>
<evidence type="ECO:0008006" key="3">
    <source>
        <dbReference type="Google" id="ProtNLM"/>
    </source>
</evidence>
<sequence>MKKKWILVLVMSLIIVFTLSGCIFRRYSVVVSCTPLIERIEVGNRERELPHSFSARNGQVVSVKAPLVPGYDFEGWLVNNELMEAAQIEISIEGNTIIKAIYSPRLVHEITYGGTGVEQGMGLVVESSTEIVIGVTSSSTQSNLILGNNGNSDFWVPSLEYLSSSYVIEPQLCYGGSDEEFLSDAVRITGGYVAVGWTESDDIEYTGSGYPYHGGIDGYVVMMKNDGSLRWQTYIGGSGDDKIHSVNTTIGEKLFLTGMTTSSDSNFSGSGYHGGKDGWVAVMSSSGALIADLIKAFGGTQDDELLYGMQTKDGGYIVCGYSKSSDGDLKTLSRSTGEDLWIIKLDPQLNIIWQKLLGGQNDERANSVKEVSDGYVVTGFTESSGGDIRDHKGGRDLWVLKFSFDGELEWSRTYGGSDDDEGFDIIQTADGGYAVCGYTDSSDGDIMHENRGMRDVWIVKLGTDGYLEWEATFGGSKNDTSAKIRETEKRELIVIGTTSSSDRDIKSQIQGPSDAWLLRLGR</sequence>
<dbReference type="PATRIC" id="fig|1184387.3.peg.1851"/>
<gene>
    <name evidence="1" type="ORF">XD94_1386</name>
</gene>
<dbReference type="PANTHER" id="PTHR42754:SF1">
    <property type="entry name" value="LIPOPROTEIN"/>
    <property type="match status" value="1"/>
</dbReference>
<dbReference type="AlphaFoldDB" id="A0A101HM82"/>
<proteinExistence type="predicted"/>
<dbReference type="PANTHER" id="PTHR42754">
    <property type="entry name" value="ENDOGLUCANASE"/>
    <property type="match status" value="1"/>
</dbReference>
<evidence type="ECO:0000313" key="1">
    <source>
        <dbReference type="EMBL" id="KUK79411.1"/>
    </source>
</evidence>
<evidence type="ECO:0000313" key="2">
    <source>
        <dbReference type="Proteomes" id="UP000054092"/>
    </source>
</evidence>